<evidence type="ECO:0000313" key="8">
    <source>
        <dbReference type="Proteomes" id="UP000694557"/>
    </source>
</evidence>
<feature type="region of interest" description="Disordered" evidence="5">
    <location>
        <begin position="132"/>
        <end position="267"/>
    </location>
</feature>
<feature type="domain" description="Ig-like" evidence="6">
    <location>
        <begin position="38"/>
        <end position="134"/>
    </location>
</feature>
<dbReference type="InterPro" id="IPR013783">
    <property type="entry name" value="Ig-like_fold"/>
</dbReference>
<dbReference type="PROSITE" id="PS50835">
    <property type="entry name" value="IG_LIKE"/>
    <property type="match status" value="1"/>
</dbReference>
<feature type="compositionally biased region" description="Polar residues" evidence="5">
    <location>
        <begin position="132"/>
        <end position="143"/>
    </location>
</feature>
<dbReference type="InterPro" id="IPR003599">
    <property type="entry name" value="Ig_sub"/>
</dbReference>
<dbReference type="SMART" id="SM00409">
    <property type="entry name" value="IG"/>
    <property type="match status" value="1"/>
</dbReference>
<dbReference type="SUPFAM" id="SSF48726">
    <property type="entry name" value="Immunoglobulin"/>
    <property type="match status" value="1"/>
</dbReference>
<dbReference type="PANTHER" id="PTHR12231:SF253">
    <property type="entry name" value="DPR-INTERACTING PROTEIN ETA, ISOFORM B-RELATED"/>
    <property type="match status" value="1"/>
</dbReference>
<keyword evidence="8" id="KW-1185">Reference proteome</keyword>
<dbReference type="InterPro" id="IPR003598">
    <property type="entry name" value="Ig_sub2"/>
</dbReference>
<gene>
    <name evidence="7" type="primary">LOC109877779</name>
</gene>
<dbReference type="AlphaFoldDB" id="A0A8C7I4F4"/>
<dbReference type="CDD" id="cd00096">
    <property type="entry name" value="Ig"/>
    <property type="match status" value="1"/>
</dbReference>
<dbReference type="GeneTree" id="ENSGT00940000159942"/>
<dbReference type="InterPro" id="IPR007110">
    <property type="entry name" value="Ig-like_dom"/>
</dbReference>
<reference evidence="7" key="1">
    <citation type="submission" date="2025-08" db="UniProtKB">
        <authorList>
            <consortium name="Ensembl"/>
        </authorList>
    </citation>
    <scope>IDENTIFICATION</scope>
</reference>
<evidence type="ECO:0000256" key="3">
    <source>
        <dbReference type="ARBA" id="ARBA00023157"/>
    </source>
</evidence>
<dbReference type="PANTHER" id="PTHR12231">
    <property type="entry name" value="CTX-RELATED TYPE I TRANSMEMBRANE PROTEIN"/>
    <property type="match status" value="1"/>
</dbReference>
<sequence>EARVDHSDAGLYYCVARAGGDVDVLPLRLAVVESSNPPPGEELGPAVTGLVGDPVSLPCEASGTPRVEVNWVLPGGRVVGSRNEARRKDEAGVTVLANGTLSLPIPALGDAGLYRCVAVNQYGADSLSTRLTLTPHPSDTSSRMRYPIRPQSAAGVSNRVRAPLGDEEIEEGGSGHDEGENIQPTRAGYNRTWRPPTRSHMVRVEGSRPPQKGKKPLRRGFPHRQPPQPQLKHRQPPQPQLKHRQPPQPQLKHRQPPQSQPEYRQIADIQKAITQPEQIQMYWTQRLIPQRVLP</sequence>
<accession>A0A8C7I4F4</accession>
<proteinExistence type="predicted"/>
<name>A0A8C7I4F4_ONCKI</name>
<evidence type="ECO:0000256" key="2">
    <source>
        <dbReference type="ARBA" id="ARBA00022737"/>
    </source>
</evidence>
<dbReference type="Gene3D" id="2.60.40.10">
    <property type="entry name" value="Immunoglobulins"/>
    <property type="match status" value="1"/>
</dbReference>
<dbReference type="InterPro" id="IPR036179">
    <property type="entry name" value="Ig-like_dom_sf"/>
</dbReference>
<evidence type="ECO:0000256" key="1">
    <source>
        <dbReference type="ARBA" id="ARBA00022729"/>
    </source>
</evidence>
<dbReference type="Ensembl" id="ENSOKIT00005069741.1">
    <property type="protein sequence ID" value="ENSOKIP00005065602.1"/>
    <property type="gene ID" value="ENSOKIG00005028094.1"/>
</dbReference>
<evidence type="ECO:0000259" key="6">
    <source>
        <dbReference type="PROSITE" id="PS50835"/>
    </source>
</evidence>
<dbReference type="Pfam" id="PF13927">
    <property type="entry name" value="Ig_3"/>
    <property type="match status" value="1"/>
</dbReference>
<evidence type="ECO:0000313" key="7">
    <source>
        <dbReference type="Ensembl" id="ENSOKIP00005065602.1"/>
    </source>
</evidence>
<keyword evidence="2" id="KW-0677">Repeat</keyword>
<dbReference type="Proteomes" id="UP000694557">
    <property type="component" value="Unassembled WGS sequence"/>
</dbReference>
<evidence type="ECO:0000256" key="5">
    <source>
        <dbReference type="SAM" id="MobiDB-lite"/>
    </source>
</evidence>
<keyword evidence="3" id="KW-1015">Disulfide bond</keyword>
<feature type="compositionally biased region" description="Basic residues" evidence="5">
    <location>
        <begin position="231"/>
        <end position="255"/>
    </location>
</feature>
<reference evidence="7" key="2">
    <citation type="submission" date="2025-09" db="UniProtKB">
        <authorList>
            <consortium name="Ensembl"/>
        </authorList>
    </citation>
    <scope>IDENTIFICATION</scope>
</reference>
<evidence type="ECO:0000256" key="4">
    <source>
        <dbReference type="ARBA" id="ARBA00023319"/>
    </source>
</evidence>
<protein>
    <submittedName>
        <fullName evidence="7">Matrix remodeling associated 5</fullName>
    </submittedName>
</protein>
<organism evidence="7 8">
    <name type="scientific">Oncorhynchus kisutch</name>
    <name type="common">Coho salmon</name>
    <name type="synonym">Salmo kisutch</name>
    <dbReference type="NCBI Taxonomy" id="8019"/>
    <lineage>
        <taxon>Eukaryota</taxon>
        <taxon>Metazoa</taxon>
        <taxon>Chordata</taxon>
        <taxon>Craniata</taxon>
        <taxon>Vertebrata</taxon>
        <taxon>Euteleostomi</taxon>
        <taxon>Actinopterygii</taxon>
        <taxon>Neopterygii</taxon>
        <taxon>Teleostei</taxon>
        <taxon>Protacanthopterygii</taxon>
        <taxon>Salmoniformes</taxon>
        <taxon>Salmonidae</taxon>
        <taxon>Salmoninae</taxon>
        <taxon>Oncorhynchus</taxon>
    </lineage>
</organism>
<dbReference type="InterPro" id="IPR051170">
    <property type="entry name" value="Neural/epithelial_adhesion"/>
</dbReference>
<feature type="compositionally biased region" description="Basic residues" evidence="5">
    <location>
        <begin position="211"/>
        <end position="222"/>
    </location>
</feature>
<keyword evidence="4" id="KW-0393">Immunoglobulin domain</keyword>
<keyword evidence="1" id="KW-0732">Signal</keyword>
<dbReference type="SMART" id="SM00408">
    <property type="entry name" value="IGc2"/>
    <property type="match status" value="1"/>
</dbReference>